<sequence>MSIKDILVHVDGDDSTKAGLTLAVAQAKRFGARLTGLFARREVYAAAVMAHRPSDTLLAEAAKAKVVFDEATQGLDTRWWQIEHGAQEELIAEVVFCSHYVDMVVVTQPTPNGGHVPATMVEQLILDSGRPILVAPAVGKGEAIGERVVIGWRSGKQATRALHDSLPLIKDAKELLVVYRRDLVSRDATTPPVDIIDHLRIHGLPVVGERVMTDGLGVMDTLLSRAYDVNADLLVVGGHVGKILSFRGKAGAGTRHILAHMGLPVLFSC</sequence>
<keyword evidence="2" id="KW-1185">Reference proteome</keyword>
<evidence type="ECO:0000313" key="1">
    <source>
        <dbReference type="EMBL" id="RAU20368.1"/>
    </source>
</evidence>
<protein>
    <submittedName>
        <fullName evidence="1">Universal stress protein</fullName>
    </submittedName>
</protein>
<comment type="caution">
    <text evidence="1">The sequence shown here is derived from an EMBL/GenBank/DDBJ whole genome shotgun (WGS) entry which is preliminary data.</text>
</comment>
<gene>
    <name evidence="1" type="ORF">CU669_18760</name>
</gene>
<proteinExistence type="predicted"/>
<dbReference type="EMBL" id="PGTO01000025">
    <property type="protein sequence ID" value="RAU20368.1"/>
    <property type="molecule type" value="Genomic_DNA"/>
</dbReference>
<dbReference type="SUPFAM" id="SSF52402">
    <property type="entry name" value="Adenine nucleotide alpha hydrolases-like"/>
    <property type="match status" value="2"/>
</dbReference>
<evidence type="ECO:0000313" key="2">
    <source>
        <dbReference type="Proteomes" id="UP000251075"/>
    </source>
</evidence>
<dbReference type="RefSeq" id="WP_112147128.1">
    <property type="nucleotide sequence ID" value="NZ_PGTO01000025.1"/>
</dbReference>
<organism evidence="1 2">
    <name type="scientific">Paramagnetospirillum kuznetsovii</name>
    <dbReference type="NCBI Taxonomy" id="2053833"/>
    <lineage>
        <taxon>Bacteria</taxon>
        <taxon>Pseudomonadati</taxon>
        <taxon>Pseudomonadota</taxon>
        <taxon>Alphaproteobacteria</taxon>
        <taxon>Rhodospirillales</taxon>
        <taxon>Magnetospirillaceae</taxon>
        <taxon>Paramagnetospirillum</taxon>
    </lineage>
</organism>
<name>A0A364NTH4_9PROT</name>
<accession>A0A364NTH4</accession>
<dbReference type="Proteomes" id="UP000251075">
    <property type="component" value="Unassembled WGS sequence"/>
</dbReference>
<reference evidence="1 2" key="1">
    <citation type="submission" date="2017-11" db="EMBL/GenBank/DDBJ databases">
        <title>Draft genome sequence of magnetotactic bacterium Magnetospirillum kuznetsovii LBB-42.</title>
        <authorList>
            <person name="Grouzdev D.S."/>
            <person name="Rysina M.S."/>
            <person name="Baslerov R.V."/>
            <person name="Koziaeva V."/>
        </authorList>
    </citation>
    <scope>NUCLEOTIDE SEQUENCE [LARGE SCALE GENOMIC DNA]</scope>
    <source>
        <strain evidence="1 2">LBB-42</strain>
    </source>
</reference>
<dbReference type="AlphaFoldDB" id="A0A364NTH4"/>
<dbReference type="OrthoDB" id="9804721at2"/>
<dbReference type="Gene3D" id="3.40.50.12370">
    <property type="match status" value="1"/>
</dbReference>